<sequence>MQNKLEQDIRSTAESFTTNFSDRGNFDFSVESLKGVDDLLDEISDFEIDEDHLESISSMVGCYIFEVARRNYGGQYYWIQETEQPVLVTGQPDFSVSILAFEKVKGRVQNGKEDSIPFYFDGYIEAVKKGRDTGYCATVV</sequence>
<proteinExistence type="predicted"/>
<accession>A0ABW3RV10</accession>
<protein>
    <recommendedName>
        <fullName evidence="3">Immunity protein Imm1</fullName>
    </recommendedName>
</protein>
<organism evidence="1 2">
    <name type="scientific">Paenibacillus puldeungensis</name>
    <dbReference type="NCBI Taxonomy" id="696536"/>
    <lineage>
        <taxon>Bacteria</taxon>
        <taxon>Bacillati</taxon>
        <taxon>Bacillota</taxon>
        <taxon>Bacilli</taxon>
        <taxon>Bacillales</taxon>
        <taxon>Paenibacillaceae</taxon>
        <taxon>Paenibacillus</taxon>
    </lineage>
</organism>
<gene>
    <name evidence="1" type="ORF">ACFQ3W_06390</name>
</gene>
<keyword evidence="2" id="KW-1185">Reference proteome</keyword>
<dbReference type="EMBL" id="JBHTLM010000003">
    <property type="protein sequence ID" value="MFD1175935.1"/>
    <property type="molecule type" value="Genomic_DNA"/>
</dbReference>
<dbReference type="RefSeq" id="WP_379317780.1">
    <property type="nucleotide sequence ID" value="NZ_JBHTLM010000003.1"/>
</dbReference>
<evidence type="ECO:0008006" key="3">
    <source>
        <dbReference type="Google" id="ProtNLM"/>
    </source>
</evidence>
<comment type="caution">
    <text evidence="1">The sequence shown here is derived from an EMBL/GenBank/DDBJ whole genome shotgun (WGS) entry which is preliminary data.</text>
</comment>
<dbReference type="Proteomes" id="UP001597262">
    <property type="component" value="Unassembled WGS sequence"/>
</dbReference>
<name>A0ABW3RV10_9BACL</name>
<reference evidence="2" key="1">
    <citation type="journal article" date="2019" name="Int. J. Syst. Evol. Microbiol.">
        <title>The Global Catalogue of Microorganisms (GCM) 10K type strain sequencing project: providing services to taxonomists for standard genome sequencing and annotation.</title>
        <authorList>
            <consortium name="The Broad Institute Genomics Platform"/>
            <consortium name="The Broad Institute Genome Sequencing Center for Infectious Disease"/>
            <person name="Wu L."/>
            <person name="Ma J."/>
        </authorList>
    </citation>
    <scope>NUCLEOTIDE SEQUENCE [LARGE SCALE GENOMIC DNA]</scope>
    <source>
        <strain evidence="2">CCUG 59189</strain>
    </source>
</reference>
<evidence type="ECO:0000313" key="1">
    <source>
        <dbReference type="EMBL" id="MFD1175935.1"/>
    </source>
</evidence>
<evidence type="ECO:0000313" key="2">
    <source>
        <dbReference type="Proteomes" id="UP001597262"/>
    </source>
</evidence>